<gene>
    <name evidence="2" type="ORF">BU14_0297s0011</name>
</gene>
<proteinExistence type="predicted"/>
<dbReference type="EMBL" id="KV918955">
    <property type="protein sequence ID" value="OSX74284.1"/>
    <property type="molecule type" value="Genomic_DNA"/>
</dbReference>
<dbReference type="AlphaFoldDB" id="A0A1X6P095"/>
<keyword evidence="3" id="KW-1185">Reference proteome</keyword>
<organism evidence="2 3">
    <name type="scientific">Porphyra umbilicalis</name>
    <name type="common">Purple laver</name>
    <name type="synonym">Red alga</name>
    <dbReference type="NCBI Taxonomy" id="2786"/>
    <lineage>
        <taxon>Eukaryota</taxon>
        <taxon>Rhodophyta</taxon>
        <taxon>Bangiophyceae</taxon>
        <taxon>Bangiales</taxon>
        <taxon>Bangiaceae</taxon>
        <taxon>Porphyra</taxon>
    </lineage>
</organism>
<evidence type="ECO:0000313" key="3">
    <source>
        <dbReference type="Proteomes" id="UP000218209"/>
    </source>
</evidence>
<evidence type="ECO:0000313" key="2">
    <source>
        <dbReference type="EMBL" id="OSX74284.1"/>
    </source>
</evidence>
<sequence>MAAPATAATAPSGARGAPSSPPSLLCLPHDLLTTIAGHLWAAGHGSAWSALSRTCVAIRRACDDAVRRVELPPVTPAGRYASVQPLGGRWRRVFDGHDRYGVLRDGQYVVLGREVLGVPVVDVDAYVLTASMLAGSEPSPLAWAADSDQAATVHEPAVADELGRSVAAFLGRLQGAVPNAGRGVRAARFGRCDCGPFPDPLPYSPANAEVLGRLLPHLARCPLDAFVADGWVLRLLGRGGARVSTGRLRTLRLRRAAVGDGPTHWAIASVVRAHAAELVDLTLGLCTERVSEIGEMFHHPTGFLCYWLGVASSPASPPPPPPPWGPTAPRAGARPPVALPHLRVFSFLGSASAADVAALAAAAPRLARLHLAGAVGRGALAALAPPALPELDHLVLHSAFQTAHLRDELPRALATRPPLAVLGLPRPGEDFPAMHGREWSPAQLWGGRGIAIPVELVASTWWGFCTWIYDDAAVSMICGAAADAVAATADGGLRLPGESSDIVAPTGVPACPVAGLRSLTIALGESATDAAVATLAALPALATLRLSLSAAVGVRLESWPPFFALTRLSLALRNDLAYCGVSAAAALNALSAPPSTAPASLIALRFILEAGWDSVPPPPPLSDDEAGGWPRPPPDLSPLVSWMSLRSFVWESSEPEGGAPIGVGGKPSAAEVSMAATARRVAATLPRVTTVVKRREQAVPIQSTYTRRDRDDPWGPDGLYAHFPCSYHPFGGEDDGPVDAQAI</sequence>
<protein>
    <submittedName>
        <fullName evidence="2">Uncharacterized protein</fullName>
    </submittedName>
</protein>
<feature type="region of interest" description="Disordered" evidence="1">
    <location>
        <begin position="1"/>
        <end position="21"/>
    </location>
</feature>
<evidence type="ECO:0000256" key="1">
    <source>
        <dbReference type="SAM" id="MobiDB-lite"/>
    </source>
</evidence>
<accession>A0A1X6P095</accession>
<reference evidence="2 3" key="1">
    <citation type="submission" date="2017-03" db="EMBL/GenBank/DDBJ databases">
        <title>WGS assembly of Porphyra umbilicalis.</title>
        <authorList>
            <person name="Brawley S.H."/>
            <person name="Blouin N.A."/>
            <person name="Ficko-Blean E."/>
            <person name="Wheeler G.L."/>
            <person name="Lohr M."/>
            <person name="Goodson H.V."/>
            <person name="Jenkins J.W."/>
            <person name="Blaby-Haas C.E."/>
            <person name="Helliwell K.E."/>
            <person name="Chan C."/>
            <person name="Marriage T."/>
            <person name="Bhattacharya D."/>
            <person name="Klein A.S."/>
            <person name="Badis Y."/>
            <person name="Brodie J."/>
            <person name="Cao Y."/>
            <person name="Collen J."/>
            <person name="Dittami S.M."/>
            <person name="Gachon C.M."/>
            <person name="Green B.R."/>
            <person name="Karpowicz S."/>
            <person name="Kim J.W."/>
            <person name="Kudahl U."/>
            <person name="Lin S."/>
            <person name="Michel G."/>
            <person name="Mittag M."/>
            <person name="Olson B.J."/>
            <person name="Pangilinan J."/>
            <person name="Peng Y."/>
            <person name="Qiu H."/>
            <person name="Shu S."/>
            <person name="Singer J.T."/>
            <person name="Smith A.G."/>
            <person name="Sprecher B.N."/>
            <person name="Wagner V."/>
            <person name="Wang W."/>
            <person name="Wang Z.-Y."/>
            <person name="Yan J."/>
            <person name="Yarish C."/>
            <person name="Zoeuner-Riek S."/>
            <person name="Zhuang Y."/>
            <person name="Zou Y."/>
            <person name="Lindquist E.A."/>
            <person name="Grimwood J."/>
            <person name="Barry K."/>
            <person name="Rokhsar D.S."/>
            <person name="Schmutz J."/>
            <person name="Stiller J.W."/>
            <person name="Grossman A.R."/>
            <person name="Prochnik S.E."/>
        </authorList>
    </citation>
    <scope>NUCLEOTIDE SEQUENCE [LARGE SCALE GENOMIC DNA]</scope>
    <source>
        <strain evidence="2">4086291</strain>
    </source>
</reference>
<dbReference type="Proteomes" id="UP000218209">
    <property type="component" value="Unassembled WGS sequence"/>
</dbReference>
<name>A0A1X6P095_PORUM</name>